<dbReference type="AlphaFoldDB" id="A0ABD1X1I7"/>
<name>A0ABD1X1I7_9LAMI</name>
<evidence type="ECO:0000256" key="2">
    <source>
        <dbReference type="ARBA" id="ARBA00010511"/>
    </source>
</evidence>
<sequence length="218" mass="24217">MDDVALKPKLLRLLLRDHPADSHFVKAASCASIVRSSHKPDDIYPALSGSDECYPAMLSGFPNTKKDGTSQATKLIQPVLKLLDEDNSDVFRQEALCLLCTIMNFFPFSVNRHHDSVEAAIIIKIMSGKCSASVLKKLGNALCLLPKLKGDEDSWSLMMQKILLSINTQLNDAFQGLEEEARSNETMRILLPPGERTTPAPWGPSSVTRNLRCWYEEA</sequence>
<dbReference type="EMBL" id="JBFOLJ010000001">
    <property type="protein sequence ID" value="KAL2555632.1"/>
    <property type="molecule type" value="Genomic_DNA"/>
</dbReference>
<dbReference type="Pfam" id="PF08167">
    <property type="entry name" value="RIX1"/>
    <property type="match status" value="1"/>
</dbReference>
<gene>
    <name evidence="5" type="ORF">Fot_00371</name>
</gene>
<comment type="subcellular location">
    <subcellularLocation>
        <location evidence="1">Nucleus</location>
    </subcellularLocation>
</comment>
<dbReference type="PANTHER" id="PTHR34105:SF1">
    <property type="entry name" value="PROLINE-, GLUTAMIC ACID- AND LEUCINE-RICH PROTEIN 1"/>
    <property type="match status" value="1"/>
</dbReference>
<dbReference type="InterPro" id="IPR016024">
    <property type="entry name" value="ARM-type_fold"/>
</dbReference>
<dbReference type="Proteomes" id="UP001604277">
    <property type="component" value="Unassembled WGS sequence"/>
</dbReference>
<dbReference type="InterPro" id="IPR012583">
    <property type="entry name" value="RIX1_N"/>
</dbReference>
<dbReference type="GO" id="GO:0005634">
    <property type="term" value="C:nucleus"/>
    <property type="evidence" value="ECO:0007669"/>
    <property type="project" value="UniProtKB-SubCell"/>
</dbReference>
<comment type="similarity">
    <text evidence="2">Belongs to the RIX1/PELP1 family.</text>
</comment>
<evidence type="ECO:0000256" key="3">
    <source>
        <dbReference type="ARBA" id="ARBA00023242"/>
    </source>
</evidence>
<organism evidence="5 6">
    <name type="scientific">Forsythia ovata</name>
    <dbReference type="NCBI Taxonomy" id="205694"/>
    <lineage>
        <taxon>Eukaryota</taxon>
        <taxon>Viridiplantae</taxon>
        <taxon>Streptophyta</taxon>
        <taxon>Embryophyta</taxon>
        <taxon>Tracheophyta</taxon>
        <taxon>Spermatophyta</taxon>
        <taxon>Magnoliopsida</taxon>
        <taxon>eudicotyledons</taxon>
        <taxon>Gunneridae</taxon>
        <taxon>Pentapetalae</taxon>
        <taxon>asterids</taxon>
        <taxon>lamiids</taxon>
        <taxon>Lamiales</taxon>
        <taxon>Oleaceae</taxon>
        <taxon>Forsythieae</taxon>
        <taxon>Forsythia</taxon>
    </lineage>
</organism>
<dbReference type="PANTHER" id="PTHR34105">
    <property type="entry name" value="PROLINE-, GLUTAMIC ACID- AND LEUCINE-RICH PROTEIN 1"/>
    <property type="match status" value="1"/>
</dbReference>
<evidence type="ECO:0000313" key="6">
    <source>
        <dbReference type="Proteomes" id="UP001604277"/>
    </source>
</evidence>
<feature type="domain" description="Pre-rRNA-processing protein RIX1 N-terminal" evidence="4">
    <location>
        <begin position="58"/>
        <end position="131"/>
    </location>
</feature>
<evidence type="ECO:0000313" key="5">
    <source>
        <dbReference type="EMBL" id="KAL2555632.1"/>
    </source>
</evidence>
<evidence type="ECO:0000259" key="4">
    <source>
        <dbReference type="Pfam" id="PF08167"/>
    </source>
</evidence>
<evidence type="ECO:0000256" key="1">
    <source>
        <dbReference type="ARBA" id="ARBA00004123"/>
    </source>
</evidence>
<accession>A0ABD1X1I7</accession>
<comment type="caution">
    <text evidence="5">The sequence shown here is derived from an EMBL/GenBank/DDBJ whole genome shotgun (WGS) entry which is preliminary data.</text>
</comment>
<reference evidence="6" key="1">
    <citation type="submission" date="2024-07" db="EMBL/GenBank/DDBJ databases">
        <title>Two chromosome-level genome assemblies of Korean endemic species Abeliophyllum distichum and Forsythia ovata (Oleaceae).</title>
        <authorList>
            <person name="Jang H."/>
        </authorList>
    </citation>
    <scope>NUCLEOTIDE SEQUENCE [LARGE SCALE GENOMIC DNA]</scope>
</reference>
<protein>
    <submittedName>
        <fullName evidence="5">Armadillo-type fold</fullName>
    </submittedName>
</protein>
<dbReference type="SUPFAM" id="SSF48371">
    <property type="entry name" value="ARM repeat"/>
    <property type="match status" value="1"/>
</dbReference>
<proteinExistence type="inferred from homology"/>
<keyword evidence="3" id="KW-0539">Nucleus</keyword>
<keyword evidence="6" id="KW-1185">Reference proteome</keyword>